<dbReference type="InterPro" id="IPR051347">
    <property type="entry name" value="Circadian_clock_KaiC-rel"/>
</dbReference>
<organism evidence="8 9">
    <name type="scientific">Haladaptatus pallidirubidus</name>
    <dbReference type="NCBI Taxonomy" id="1008152"/>
    <lineage>
        <taxon>Archaea</taxon>
        <taxon>Methanobacteriati</taxon>
        <taxon>Methanobacteriota</taxon>
        <taxon>Stenosarchaea group</taxon>
        <taxon>Halobacteria</taxon>
        <taxon>Halobacteriales</taxon>
        <taxon>Haladaptataceae</taxon>
        <taxon>Haladaptatus</taxon>
    </lineage>
</organism>
<dbReference type="GO" id="GO:0004674">
    <property type="term" value="F:protein serine/threonine kinase activity"/>
    <property type="evidence" value="ECO:0007669"/>
    <property type="project" value="UniProtKB-EC"/>
</dbReference>
<accession>A0AAV3UN76</accession>
<dbReference type="InterPro" id="IPR027417">
    <property type="entry name" value="P-loop_NTPase"/>
</dbReference>
<evidence type="ECO:0000259" key="7">
    <source>
        <dbReference type="PROSITE" id="PS51146"/>
    </source>
</evidence>
<dbReference type="PIRSF" id="PIRSF039117">
    <property type="entry name" value="KaiC"/>
    <property type="match status" value="1"/>
</dbReference>
<comment type="caution">
    <text evidence="8">The sequence shown here is derived from an EMBL/GenBank/DDBJ whole genome shotgun (WGS) entry which is preliminary data.</text>
</comment>
<dbReference type="InterPro" id="IPR003593">
    <property type="entry name" value="AAA+_ATPase"/>
</dbReference>
<dbReference type="PANTHER" id="PTHR42926">
    <property type="match status" value="1"/>
</dbReference>
<dbReference type="InterPro" id="IPR014774">
    <property type="entry name" value="KaiC-like_dom"/>
</dbReference>
<feature type="domain" description="KaiC" evidence="7">
    <location>
        <begin position="7"/>
        <end position="241"/>
    </location>
</feature>
<dbReference type="GeneID" id="68613678"/>
<sequence>MIHSPPERISTGVSGLDEILHSGLIPGRSYLVRGDPGTGKTILGMNYLTAGVEVDETVLFVNLEESEEDIRANAVTLGIDLSDVHFLDLSPDSDIFVDDQSYDIFSPSEVEQEPLTTAITERVESIAPDRVFIDPLTKLRHLTSDTYQFRKQVMAFMRYLKEQGATILLTSESTPDSPDHDLQYMTDGTIQLEQPDMSRVISVPKFRGSSIREGKHSMRIEQGGLAVYPELTTVGHDAEFVAEPIPSGVTEIDDLLNGGIERGTVTVLSGPTGVGKTTAGTQFMKEAASRGERSVIYMFEESTETFMRRNEAIDIPVGEMMEQGALEVEEVEPLDHSAMEFAREVRNEVKKNETDIVMIDGLQGYKLSVSGENDEMLVRKLHTLSRYLKDMGVSVILVDEIQSVTGEFQATEAGISYLADNIVFLRHLEIAGEMRKAIGVLKKRTSDFERTLREFKITDHGLEVGEPLTGLRGVLSGAPEWTGPKSASTLENGR</sequence>
<keyword evidence="3" id="KW-0808">Transferase</keyword>
<dbReference type="PANTHER" id="PTHR42926:SF1">
    <property type="entry name" value="CIRCADIAN CLOCK OSCILLATOR PROTEIN KAIC 1"/>
    <property type="match status" value="1"/>
</dbReference>
<evidence type="ECO:0000256" key="5">
    <source>
        <dbReference type="ARBA" id="ARBA00022777"/>
    </source>
</evidence>
<evidence type="ECO:0000256" key="2">
    <source>
        <dbReference type="ARBA" id="ARBA00022553"/>
    </source>
</evidence>
<keyword evidence="6" id="KW-0378">Hydrolase</keyword>
<protein>
    <recommendedName>
        <fullName evidence="1">non-specific serine/threonine protein kinase</fullName>
        <ecNumber evidence="1">2.7.11.1</ecNumber>
    </recommendedName>
</protein>
<proteinExistence type="predicted"/>
<dbReference type="RefSeq" id="WP_227773479.1">
    <property type="nucleotide sequence ID" value="NZ_BAABKX010000018.1"/>
</dbReference>
<dbReference type="Proteomes" id="UP001501729">
    <property type="component" value="Unassembled WGS sequence"/>
</dbReference>
<evidence type="ECO:0000256" key="4">
    <source>
        <dbReference type="ARBA" id="ARBA00022737"/>
    </source>
</evidence>
<keyword evidence="4" id="KW-0677">Repeat</keyword>
<gene>
    <name evidence="8" type="ORF">GCM10025751_44590</name>
</gene>
<dbReference type="GO" id="GO:0005524">
    <property type="term" value="F:ATP binding"/>
    <property type="evidence" value="ECO:0007669"/>
    <property type="project" value="InterPro"/>
</dbReference>
<dbReference type="EC" id="2.7.11.1" evidence="1"/>
<evidence type="ECO:0000256" key="3">
    <source>
        <dbReference type="ARBA" id="ARBA00022679"/>
    </source>
</evidence>
<name>A0AAV3UN76_9EURY</name>
<keyword evidence="9" id="KW-1185">Reference proteome</keyword>
<dbReference type="Pfam" id="PF06745">
    <property type="entry name" value="ATPase"/>
    <property type="match status" value="2"/>
</dbReference>
<dbReference type="PRINTS" id="PR01874">
    <property type="entry name" value="DNAREPAIRADA"/>
</dbReference>
<dbReference type="PROSITE" id="PS51146">
    <property type="entry name" value="KAIC"/>
    <property type="match status" value="2"/>
</dbReference>
<dbReference type="GO" id="GO:0016787">
    <property type="term" value="F:hydrolase activity"/>
    <property type="evidence" value="ECO:0007669"/>
    <property type="project" value="UniProtKB-KW"/>
</dbReference>
<dbReference type="SUPFAM" id="SSF52540">
    <property type="entry name" value="P-loop containing nucleoside triphosphate hydrolases"/>
    <property type="match status" value="2"/>
</dbReference>
<reference evidence="8 9" key="1">
    <citation type="journal article" date="2019" name="Int. J. Syst. Evol. Microbiol.">
        <title>The Global Catalogue of Microorganisms (GCM) 10K type strain sequencing project: providing services to taxonomists for standard genome sequencing and annotation.</title>
        <authorList>
            <consortium name="The Broad Institute Genomics Platform"/>
            <consortium name="The Broad Institute Genome Sequencing Center for Infectious Disease"/>
            <person name="Wu L."/>
            <person name="Ma J."/>
        </authorList>
    </citation>
    <scope>NUCLEOTIDE SEQUENCE [LARGE SCALE GENOMIC DNA]</scope>
    <source>
        <strain evidence="8 9">JCM 17504</strain>
    </source>
</reference>
<dbReference type="SMART" id="SM00382">
    <property type="entry name" value="AAA"/>
    <property type="match status" value="2"/>
</dbReference>
<dbReference type="Gene3D" id="3.40.50.300">
    <property type="entry name" value="P-loop containing nucleotide triphosphate hydrolases"/>
    <property type="match status" value="2"/>
</dbReference>
<dbReference type="AlphaFoldDB" id="A0AAV3UN76"/>
<keyword evidence="5" id="KW-0418">Kinase</keyword>
<evidence type="ECO:0000313" key="8">
    <source>
        <dbReference type="EMBL" id="GAA5059967.1"/>
    </source>
</evidence>
<evidence type="ECO:0000256" key="1">
    <source>
        <dbReference type="ARBA" id="ARBA00012513"/>
    </source>
</evidence>
<dbReference type="InterPro" id="IPR030665">
    <property type="entry name" value="KaiC"/>
</dbReference>
<evidence type="ECO:0000313" key="9">
    <source>
        <dbReference type="Proteomes" id="UP001501729"/>
    </source>
</evidence>
<evidence type="ECO:0000256" key="6">
    <source>
        <dbReference type="ARBA" id="ARBA00022801"/>
    </source>
</evidence>
<dbReference type="EMBL" id="BAABKX010000018">
    <property type="protein sequence ID" value="GAA5059967.1"/>
    <property type="molecule type" value="Genomic_DNA"/>
</dbReference>
<keyword evidence="2" id="KW-0597">Phosphoprotein</keyword>
<dbReference type="InterPro" id="IPR010624">
    <property type="entry name" value="KaiC_dom"/>
</dbReference>
<feature type="domain" description="KaiC" evidence="7">
    <location>
        <begin position="243"/>
        <end position="478"/>
    </location>
</feature>